<name>A0M4Y7_CHRFK</name>
<keyword evidence="1" id="KW-1133">Transmembrane helix</keyword>
<evidence type="ECO:0000256" key="1">
    <source>
        <dbReference type="SAM" id="Phobius"/>
    </source>
</evidence>
<dbReference type="HOGENOM" id="CLU_088900_0_0_10"/>
<protein>
    <submittedName>
        <fullName evidence="2">Secreted protein</fullName>
    </submittedName>
</protein>
<evidence type="ECO:0000313" key="3">
    <source>
        <dbReference type="Proteomes" id="UP000000755"/>
    </source>
</evidence>
<dbReference type="Proteomes" id="UP000000755">
    <property type="component" value="Chromosome"/>
</dbReference>
<dbReference type="eggNOG" id="ENOG502Z8NF">
    <property type="taxonomic scope" value="Bacteria"/>
</dbReference>
<proteinExistence type="predicted"/>
<dbReference type="STRING" id="411154.GFO_2726"/>
<evidence type="ECO:0000313" key="2">
    <source>
        <dbReference type="EMBL" id="CAL67682.1"/>
    </source>
</evidence>
<dbReference type="Pfam" id="PF13715">
    <property type="entry name" value="CarbopepD_reg_2"/>
    <property type="match status" value="1"/>
</dbReference>
<sequence length="273" mass="31183">MKLHIGNKLIIVSIMSFMFLCSFSFYAQESSNLRGKVKANSSDIEKIHIINLTLEKGAVTDEYGNFQIQANEKDSLYVSSVQFENKTIVVTKEMIESKAFIIDLQNRMNELAEVVIDDIKLTGYLASDLNKISVTSVETKNRLQNELNMFIEKDKKLNPYGKPNPVGGININKVAGAVIDKLSENSEKPKQYSPKELANKSIQIVGHEFFREDLDLEENEICNFVYFCTEDSRFKRLVINNNAFVLIEYFQTKIEDFRERRGSALNAIRQIPG</sequence>
<dbReference type="AlphaFoldDB" id="A0M4Y7"/>
<dbReference type="RefSeq" id="WP_011710585.1">
    <property type="nucleotide sequence ID" value="NC_008571.1"/>
</dbReference>
<keyword evidence="1" id="KW-0472">Membrane</keyword>
<keyword evidence="1" id="KW-0812">Transmembrane</keyword>
<reference evidence="2 3" key="1">
    <citation type="journal article" date="2006" name="Environ. Microbiol.">
        <title>Whole genome analysis of the marine Bacteroidetes'Gramella forsetii' reveals adaptations to degradation of polymeric organic matter.</title>
        <authorList>
            <person name="Bauer M."/>
            <person name="Kube M."/>
            <person name="Teeling H."/>
            <person name="Richter M."/>
            <person name="Lombardot T."/>
            <person name="Allers E."/>
            <person name="Wuerdemann C.A."/>
            <person name="Quast C."/>
            <person name="Kuhl H."/>
            <person name="Knaust F."/>
            <person name="Woebken D."/>
            <person name="Bischof K."/>
            <person name="Mussmann M."/>
            <person name="Choudhuri J.V."/>
            <person name="Meyer F."/>
            <person name="Reinhardt R."/>
            <person name="Amann R.I."/>
            <person name="Gloeckner F.O."/>
        </authorList>
    </citation>
    <scope>NUCLEOTIDE SEQUENCE [LARGE SCALE GENOMIC DNA]</scope>
    <source>
        <strain evidence="2 3">KT0803</strain>
    </source>
</reference>
<feature type="transmembrane region" description="Helical" evidence="1">
    <location>
        <begin position="9"/>
        <end position="27"/>
    </location>
</feature>
<accession>A0M4Y7</accession>
<dbReference type="EMBL" id="CU207366">
    <property type="protein sequence ID" value="CAL67682.1"/>
    <property type="molecule type" value="Genomic_DNA"/>
</dbReference>
<dbReference type="KEGG" id="gfo:GFO_2726"/>
<organism evidence="2 3">
    <name type="scientific">Christiangramia forsetii (strain DSM 17595 / CGMCC 1.15422 / KT0803)</name>
    <name type="common">Gramella forsetii</name>
    <dbReference type="NCBI Taxonomy" id="411154"/>
    <lineage>
        <taxon>Bacteria</taxon>
        <taxon>Pseudomonadati</taxon>
        <taxon>Bacteroidota</taxon>
        <taxon>Flavobacteriia</taxon>
        <taxon>Flavobacteriales</taxon>
        <taxon>Flavobacteriaceae</taxon>
        <taxon>Christiangramia</taxon>
    </lineage>
</organism>
<gene>
    <name evidence="2" type="ordered locus">GFO_2726</name>
</gene>